<protein>
    <submittedName>
        <fullName evidence="1">Uncharacterized protein</fullName>
    </submittedName>
</protein>
<name>A0A8R7PAA1_TRIUA</name>
<dbReference type="Gramene" id="TuG1812G0200001030.01.T01">
    <property type="protein sequence ID" value="TuG1812G0200001030.01.T01"/>
    <property type="gene ID" value="TuG1812G0200001030.01"/>
</dbReference>
<dbReference type="AlphaFoldDB" id="A0A8R7PAA1"/>
<sequence>MTLLPCLFSMYLVDIDDFYQFVARRYHCIKSWSALGPRMMCNILWSALGPCMYLQIDLTLLPRLDTMLLVARGVMYVEVFNRGVIMPPYSIRKRNSRTGLPFTYYDGIYLNSVNLNSITEAMFILCL</sequence>
<dbReference type="Gramene" id="TuG1812G0200000791.01.T01">
    <property type="protein sequence ID" value="TuG1812G0200000791.01.T01"/>
    <property type="gene ID" value="TuG1812G0200000791.01"/>
</dbReference>
<proteinExistence type="predicted"/>
<dbReference type="EnsemblPlants" id="TuG1812G0200001030.01.T01">
    <property type="protein sequence ID" value="TuG1812G0200001030.01.T01"/>
    <property type="gene ID" value="TuG1812G0200001030.01"/>
</dbReference>
<evidence type="ECO:0000313" key="2">
    <source>
        <dbReference type="Proteomes" id="UP000015106"/>
    </source>
</evidence>
<evidence type="ECO:0000313" key="1">
    <source>
        <dbReference type="EnsemblPlants" id="TuG1812G0200001030.01.T01"/>
    </source>
</evidence>
<reference evidence="2" key="1">
    <citation type="journal article" date="2013" name="Nature">
        <title>Draft genome of the wheat A-genome progenitor Triticum urartu.</title>
        <authorList>
            <person name="Ling H.Q."/>
            <person name="Zhao S."/>
            <person name="Liu D."/>
            <person name="Wang J."/>
            <person name="Sun H."/>
            <person name="Zhang C."/>
            <person name="Fan H."/>
            <person name="Li D."/>
            <person name="Dong L."/>
            <person name="Tao Y."/>
            <person name="Gao C."/>
            <person name="Wu H."/>
            <person name="Li Y."/>
            <person name="Cui Y."/>
            <person name="Guo X."/>
            <person name="Zheng S."/>
            <person name="Wang B."/>
            <person name="Yu K."/>
            <person name="Liang Q."/>
            <person name="Yang W."/>
            <person name="Lou X."/>
            <person name="Chen J."/>
            <person name="Feng M."/>
            <person name="Jian J."/>
            <person name="Zhang X."/>
            <person name="Luo G."/>
            <person name="Jiang Y."/>
            <person name="Liu J."/>
            <person name="Wang Z."/>
            <person name="Sha Y."/>
            <person name="Zhang B."/>
            <person name="Wu H."/>
            <person name="Tang D."/>
            <person name="Shen Q."/>
            <person name="Xue P."/>
            <person name="Zou S."/>
            <person name="Wang X."/>
            <person name="Liu X."/>
            <person name="Wang F."/>
            <person name="Yang Y."/>
            <person name="An X."/>
            <person name="Dong Z."/>
            <person name="Zhang K."/>
            <person name="Zhang X."/>
            <person name="Luo M.C."/>
            <person name="Dvorak J."/>
            <person name="Tong Y."/>
            <person name="Wang J."/>
            <person name="Yang H."/>
            <person name="Li Z."/>
            <person name="Wang D."/>
            <person name="Zhang A."/>
            <person name="Wang J."/>
        </authorList>
    </citation>
    <scope>NUCLEOTIDE SEQUENCE</scope>
    <source>
        <strain evidence="2">cv. G1812</strain>
    </source>
</reference>
<accession>A0A8R7PAA1</accession>
<reference evidence="1" key="3">
    <citation type="submission" date="2022-06" db="UniProtKB">
        <authorList>
            <consortium name="EnsemblPlants"/>
        </authorList>
    </citation>
    <scope>IDENTIFICATION</scope>
</reference>
<organism evidence="1 2">
    <name type="scientific">Triticum urartu</name>
    <name type="common">Red wild einkorn</name>
    <name type="synonym">Crithodium urartu</name>
    <dbReference type="NCBI Taxonomy" id="4572"/>
    <lineage>
        <taxon>Eukaryota</taxon>
        <taxon>Viridiplantae</taxon>
        <taxon>Streptophyta</taxon>
        <taxon>Embryophyta</taxon>
        <taxon>Tracheophyta</taxon>
        <taxon>Spermatophyta</taxon>
        <taxon>Magnoliopsida</taxon>
        <taxon>Liliopsida</taxon>
        <taxon>Poales</taxon>
        <taxon>Poaceae</taxon>
        <taxon>BOP clade</taxon>
        <taxon>Pooideae</taxon>
        <taxon>Triticodae</taxon>
        <taxon>Triticeae</taxon>
        <taxon>Triticinae</taxon>
        <taxon>Triticum</taxon>
    </lineage>
</organism>
<keyword evidence="2" id="KW-1185">Reference proteome</keyword>
<dbReference type="EnsemblPlants" id="TuG1812G0200000791.01.T01">
    <property type="protein sequence ID" value="TuG1812G0200000791.01.T01"/>
    <property type="gene ID" value="TuG1812G0200000791.01"/>
</dbReference>
<reference evidence="1" key="2">
    <citation type="submission" date="2018-03" db="EMBL/GenBank/DDBJ databases">
        <title>The Triticum urartu genome reveals the dynamic nature of wheat genome evolution.</title>
        <authorList>
            <person name="Ling H."/>
            <person name="Ma B."/>
            <person name="Shi X."/>
            <person name="Liu H."/>
            <person name="Dong L."/>
            <person name="Sun H."/>
            <person name="Cao Y."/>
            <person name="Gao Q."/>
            <person name="Zheng S."/>
            <person name="Li Y."/>
            <person name="Yu Y."/>
            <person name="Du H."/>
            <person name="Qi M."/>
            <person name="Li Y."/>
            <person name="Yu H."/>
            <person name="Cui Y."/>
            <person name="Wang N."/>
            <person name="Chen C."/>
            <person name="Wu H."/>
            <person name="Zhao Y."/>
            <person name="Zhang J."/>
            <person name="Li Y."/>
            <person name="Zhou W."/>
            <person name="Zhang B."/>
            <person name="Hu W."/>
            <person name="Eijk M."/>
            <person name="Tang J."/>
            <person name="Witsenboer H."/>
            <person name="Zhao S."/>
            <person name="Li Z."/>
            <person name="Zhang A."/>
            <person name="Wang D."/>
            <person name="Liang C."/>
        </authorList>
    </citation>
    <scope>NUCLEOTIDE SEQUENCE [LARGE SCALE GENOMIC DNA]</scope>
    <source>
        <strain evidence="1">cv. G1812</strain>
    </source>
</reference>
<dbReference type="Proteomes" id="UP000015106">
    <property type="component" value="Chromosome 2"/>
</dbReference>